<accession>A0A067P8R3</accession>
<feature type="domain" description="DUF6570" evidence="1">
    <location>
        <begin position="1"/>
        <end position="81"/>
    </location>
</feature>
<dbReference type="HOGENOM" id="CLU_090397_0_0_1"/>
<proteinExistence type="predicted"/>
<dbReference type="OrthoDB" id="3221862at2759"/>
<dbReference type="STRING" id="1137138.A0A067P8R3"/>
<dbReference type="VEuPathDB" id="FungiDB:PLEOSDRAFT_1034154"/>
<dbReference type="Proteomes" id="UP000027073">
    <property type="component" value="Unassembled WGS sequence"/>
</dbReference>
<dbReference type="AlphaFoldDB" id="A0A067P8R3"/>
<sequence>MIANALAFESPVPKIYARLPISKAELDEVLVILFTGPRRPEKDDLKRTPFLVRANKVRTALEWLILNHSDYAQVSVDSENLSQYSDDDAPVTIQYKETTSAKLSGTPVVNDMDDEDGTEEGPCPFVIHGLTGAQMEEMSTSTLKTLALQYFNQSGKVLAIGQSSKYESIWNNPQLYPAMFPWLFPYGSGGIGSVYRMSTAYHKKWLLMYHDKHFQTDATFPFVAFSHEQIMKSSNKAFLLTEKSKFKAISERIMSIDEDVLASIAARTANGEHVRPETDEEKNCFDIVRDLDHIAAGVNGSPMKE</sequence>
<gene>
    <name evidence="2" type="ORF">PLEOSDRAFT_1034154</name>
</gene>
<dbReference type="Pfam" id="PF20209">
    <property type="entry name" value="DUF6570"/>
    <property type="match status" value="1"/>
</dbReference>
<organism evidence="2 3">
    <name type="scientific">Pleurotus ostreatus (strain PC15)</name>
    <name type="common">Oyster mushroom</name>
    <dbReference type="NCBI Taxonomy" id="1137138"/>
    <lineage>
        <taxon>Eukaryota</taxon>
        <taxon>Fungi</taxon>
        <taxon>Dikarya</taxon>
        <taxon>Basidiomycota</taxon>
        <taxon>Agaricomycotina</taxon>
        <taxon>Agaricomycetes</taxon>
        <taxon>Agaricomycetidae</taxon>
        <taxon>Agaricales</taxon>
        <taxon>Pleurotineae</taxon>
        <taxon>Pleurotaceae</taxon>
        <taxon>Pleurotus</taxon>
    </lineage>
</organism>
<reference evidence="3" key="1">
    <citation type="journal article" date="2014" name="Proc. Natl. Acad. Sci. U.S.A.">
        <title>Extensive sampling of basidiomycete genomes demonstrates inadequacy of the white-rot/brown-rot paradigm for wood decay fungi.</title>
        <authorList>
            <person name="Riley R."/>
            <person name="Salamov A.A."/>
            <person name="Brown D.W."/>
            <person name="Nagy L.G."/>
            <person name="Floudas D."/>
            <person name="Held B.W."/>
            <person name="Levasseur A."/>
            <person name="Lombard V."/>
            <person name="Morin E."/>
            <person name="Otillar R."/>
            <person name="Lindquist E.A."/>
            <person name="Sun H."/>
            <person name="LaButti K.M."/>
            <person name="Schmutz J."/>
            <person name="Jabbour D."/>
            <person name="Luo H."/>
            <person name="Baker S.E."/>
            <person name="Pisabarro A.G."/>
            <person name="Walton J.D."/>
            <person name="Blanchette R.A."/>
            <person name="Henrissat B."/>
            <person name="Martin F."/>
            <person name="Cullen D."/>
            <person name="Hibbett D.S."/>
            <person name="Grigoriev I.V."/>
        </authorList>
    </citation>
    <scope>NUCLEOTIDE SEQUENCE [LARGE SCALE GENOMIC DNA]</scope>
    <source>
        <strain evidence="3">PC15</strain>
    </source>
</reference>
<dbReference type="InterPro" id="IPR046700">
    <property type="entry name" value="DUF6570"/>
</dbReference>
<evidence type="ECO:0000313" key="3">
    <source>
        <dbReference type="Proteomes" id="UP000027073"/>
    </source>
</evidence>
<evidence type="ECO:0000313" key="2">
    <source>
        <dbReference type="EMBL" id="KDQ32271.1"/>
    </source>
</evidence>
<dbReference type="InParanoid" id="A0A067P8R3"/>
<name>A0A067P8R3_PLEO1</name>
<protein>
    <recommendedName>
        <fullName evidence="1">DUF6570 domain-containing protein</fullName>
    </recommendedName>
</protein>
<dbReference type="EMBL" id="KL198005">
    <property type="protein sequence ID" value="KDQ32271.1"/>
    <property type="molecule type" value="Genomic_DNA"/>
</dbReference>
<evidence type="ECO:0000259" key="1">
    <source>
        <dbReference type="Pfam" id="PF20209"/>
    </source>
</evidence>